<gene>
    <name evidence="1" type="ORF">DBV15_05114</name>
</gene>
<organism evidence="1 2">
    <name type="scientific">Temnothorax longispinosus</name>
    <dbReference type="NCBI Taxonomy" id="300112"/>
    <lineage>
        <taxon>Eukaryota</taxon>
        <taxon>Metazoa</taxon>
        <taxon>Ecdysozoa</taxon>
        <taxon>Arthropoda</taxon>
        <taxon>Hexapoda</taxon>
        <taxon>Insecta</taxon>
        <taxon>Pterygota</taxon>
        <taxon>Neoptera</taxon>
        <taxon>Endopterygota</taxon>
        <taxon>Hymenoptera</taxon>
        <taxon>Apocrita</taxon>
        <taxon>Aculeata</taxon>
        <taxon>Formicoidea</taxon>
        <taxon>Formicidae</taxon>
        <taxon>Myrmicinae</taxon>
        <taxon>Temnothorax</taxon>
    </lineage>
</organism>
<accession>A0A4S2L3U7</accession>
<dbReference type="Proteomes" id="UP000310200">
    <property type="component" value="Unassembled WGS sequence"/>
</dbReference>
<evidence type="ECO:0000313" key="2">
    <source>
        <dbReference type="Proteomes" id="UP000310200"/>
    </source>
</evidence>
<dbReference type="AlphaFoldDB" id="A0A4S2L3U7"/>
<sequence>MLNTYSEKDYKIERKKNVKVLKPFISILRMCDFVANNHGNQNCVEKKENCFCNTRFKTLQQTDTCLRGIVDVKESLGSGERDKSGSLLLARVKRNTCEMDHGEKYGNPCYANVRARQQAPSVGPSSLDSREIFPTSVLSPRSPPSCLLRFSPLKQQNRTRLRSFLKKCTIGVVINTLAASSYCPSAVVTFQCMPYPFLHNQGQTSHIHTCTRKMKKMFSPNK</sequence>
<protein>
    <submittedName>
        <fullName evidence="1">Uncharacterized protein</fullName>
    </submittedName>
</protein>
<evidence type="ECO:0000313" key="1">
    <source>
        <dbReference type="EMBL" id="TGZ55189.1"/>
    </source>
</evidence>
<dbReference type="EMBL" id="QBLH01000476">
    <property type="protein sequence ID" value="TGZ55189.1"/>
    <property type="molecule type" value="Genomic_DNA"/>
</dbReference>
<reference evidence="1 2" key="1">
    <citation type="journal article" date="2019" name="Philos. Trans. R. Soc. Lond., B, Biol. Sci.">
        <title>Ant behaviour and brain gene expression of defending hosts depend on the ecological success of the intruding social parasite.</title>
        <authorList>
            <person name="Kaur R."/>
            <person name="Stoldt M."/>
            <person name="Jongepier E."/>
            <person name="Feldmeyer B."/>
            <person name="Menzel F."/>
            <person name="Bornberg-Bauer E."/>
            <person name="Foitzik S."/>
        </authorList>
    </citation>
    <scope>NUCLEOTIDE SEQUENCE [LARGE SCALE GENOMIC DNA]</scope>
    <source>
        <tissue evidence="1">Whole body</tissue>
    </source>
</reference>
<comment type="caution">
    <text evidence="1">The sequence shown here is derived from an EMBL/GenBank/DDBJ whole genome shotgun (WGS) entry which is preliminary data.</text>
</comment>
<keyword evidence="2" id="KW-1185">Reference proteome</keyword>
<name>A0A4S2L3U7_9HYME</name>
<feature type="non-terminal residue" evidence="1">
    <location>
        <position position="222"/>
    </location>
</feature>
<proteinExistence type="predicted"/>